<reference evidence="8 9" key="1">
    <citation type="journal article" date="2013" name="Genome Biol.">
        <title>Genomic analysis reveals key aspects of prokaryotic symbiosis in the phototrophic consortium "Chlorochromatium aggregatum".</title>
        <authorList>
            <person name="Liu Z."/>
            <person name="Muller J."/>
            <person name="Li T."/>
            <person name="Alvey R.M."/>
            <person name="Vogl K."/>
            <person name="Frigaard N.U."/>
            <person name="Rockwell N.C."/>
            <person name="Boyd E.S."/>
            <person name="Tomsho L.P."/>
            <person name="Schuster S.C."/>
            <person name="Henke P."/>
            <person name="Rohde M."/>
            <person name="Overmann J."/>
            <person name="Bryant D.A."/>
        </authorList>
    </citation>
    <scope>NUCLEOTIDE SEQUENCE [LARGE SCALE GENOMIC DNA]</scope>
    <source>
        <strain evidence="8">CR</strain>
    </source>
</reference>
<organism evidence="8 9">
    <name type="scientific">Candidatus Symbiobacter mobilis CR</name>
    <dbReference type="NCBI Taxonomy" id="946483"/>
    <lineage>
        <taxon>Bacteria</taxon>
        <taxon>Pseudomonadati</taxon>
        <taxon>Pseudomonadota</taxon>
        <taxon>Betaproteobacteria</taxon>
        <taxon>Burkholderiales</taxon>
        <taxon>Comamonadaceae</taxon>
    </lineage>
</organism>
<keyword evidence="4 6" id="KW-0472">Membrane</keyword>
<name>U5N6V8_9BURK</name>
<dbReference type="STRING" id="946483.Cenrod_0917"/>
<evidence type="ECO:0000313" key="8">
    <source>
        <dbReference type="EMBL" id="AGX87020.1"/>
    </source>
</evidence>
<evidence type="ECO:0000313" key="9">
    <source>
        <dbReference type="Proteomes" id="UP000017184"/>
    </source>
</evidence>
<proteinExistence type="predicted"/>
<feature type="transmembrane region" description="Helical" evidence="6">
    <location>
        <begin position="45"/>
        <end position="69"/>
    </location>
</feature>
<dbReference type="GO" id="GO:0005886">
    <property type="term" value="C:plasma membrane"/>
    <property type="evidence" value="ECO:0007669"/>
    <property type="project" value="InterPro"/>
</dbReference>
<sequence length="106" mass="11627">MKLLQFLVRWTLRCAVFFVLFAFALNNNDPVDVHFFFGTSWSASLALIVLIAFTGGVVVGVLGMLPWWWRHRQLQSPAPVPPRDTAAAPAAAPSPSSLPDSYLDGV</sequence>
<dbReference type="Pfam" id="PF06305">
    <property type="entry name" value="LapA_dom"/>
    <property type="match status" value="1"/>
</dbReference>
<evidence type="ECO:0000256" key="6">
    <source>
        <dbReference type="SAM" id="Phobius"/>
    </source>
</evidence>
<dbReference type="KEGG" id="cbx:Cenrod_0917"/>
<evidence type="ECO:0000256" key="3">
    <source>
        <dbReference type="ARBA" id="ARBA00022989"/>
    </source>
</evidence>
<evidence type="ECO:0000256" key="5">
    <source>
        <dbReference type="SAM" id="MobiDB-lite"/>
    </source>
</evidence>
<dbReference type="AlphaFoldDB" id="U5N6V8"/>
<protein>
    <recommendedName>
        <fullName evidence="7">Lipopolysaccharide assembly protein A domain-containing protein</fullName>
    </recommendedName>
</protein>
<dbReference type="EMBL" id="CP004885">
    <property type="protein sequence ID" value="AGX87020.1"/>
    <property type="molecule type" value="Genomic_DNA"/>
</dbReference>
<feature type="compositionally biased region" description="Low complexity" evidence="5">
    <location>
        <begin position="83"/>
        <end position="106"/>
    </location>
</feature>
<keyword evidence="3 6" id="KW-1133">Transmembrane helix</keyword>
<evidence type="ECO:0000259" key="7">
    <source>
        <dbReference type="Pfam" id="PF06305"/>
    </source>
</evidence>
<evidence type="ECO:0000256" key="4">
    <source>
        <dbReference type="ARBA" id="ARBA00023136"/>
    </source>
</evidence>
<dbReference type="HOGENOM" id="CLU_160072_1_0_4"/>
<keyword evidence="2 6" id="KW-0812">Transmembrane</keyword>
<accession>U5N6V8</accession>
<evidence type="ECO:0000256" key="1">
    <source>
        <dbReference type="ARBA" id="ARBA00022475"/>
    </source>
</evidence>
<keyword evidence="1" id="KW-1003">Cell membrane</keyword>
<dbReference type="RefSeq" id="WP_022771840.1">
    <property type="nucleotide sequence ID" value="NC_022576.1"/>
</dbReference>
<feature type="transmembrane region" description="Helical" evidence="6">
    <location>
        <begin position="7"/>
        <end position="25"/>
    </location>
</feature>
<dbReference type="eggNOG" id="COG5416">
    <property type="taxonomic scope" value="Bacteria"/>
</dbReference>
<dbReference type="InterPro" id="IPR010445">
    <property type="entry name" value="LapA_dom"/>
</dbReference>
<gene>
    <name evidence="8" type="ORF">Cenrod_0917</name>
</gene>
<feature type="region of interest" description="Disordered" evidence="5">
    <location>
        <begin position="76"/>
        <end position="106"/>
    </location>
</feature>
<feature type="domain" description="Lipopolysaccharide assembly protein A" evidence="7">
    <location>
        <begin position="26"/>
        <end position="72"/>
    </location>
</feature>
<evidence type="ECO:0000256" key="2">
    <source>
        <dbReference type="ARBA" id="ARBA00022692"/>
    </source>
</evidence>
<keyword evidence="9" id="KW-1185">Reference proteome</keyword>
<dbReference type="Proteomes" id="UP000017184">
    <property type="component" value="Chromosome"/>
</dbReference>